<organism evidence="1 2">
    <name type="scientific">Naganishia onofrii</name>
    <dbReference type="NCBI Taxonomy" id="1851511"/>
    <lineage>
        <taxon>Eukaryota</taxon>
        <taxon>Fungi</taxon>
        <taxon>Dikarya</taxon>
        <taxon>Basidiomycota</taxon>
        <taxon>Agaricomycotina</taxon>
        <taxon>Tremellomycetes</taxon>
        <taxon>Filobasidiales</taxon>
        <taxon>Filobasidiaceae</taxon>
        <taxon>Naganishia</taxon>
    </lineage>
</organism>
<reference evidence="1" key="1">
    <citation type="submission" date="2023-04" db="EMBL/GenBank/DDBJ databases">
        <title>Draft Genome sequencing of Naganishia species isolated from polar environments using Oxford Nanopore Technology.</title>
        <authorList>
            <person name="Leo P."/>
            <person name="Venkateswaran K."/>
        </authorList>
    </citation>
    <scope>NUCLEOTIDE SEQUENCE</scope>
    <source>
        <strain evidence="1">DBVPG 5303</strain>
    </source>
</reference>
<protein>
    <submittedName>
        <fullName evidence="1">Uncharacterized protein</fullName>
    </submittedName>
</protein>
<comment type="caution">
    <text evidence="1">The sequence shown here is derived from an EMBL/GenBank/DDBJ whole genome shotgun (WGS) entry which is preliminary data.</text>
</comment>
<keyword evidence="2" id="KW-1185">Reference proteome</keyword>
<sequence>MSTSVPSGVIPLKETPKQAKVRIAAKLGLEITGTEREIAQRIKDFKATAGSKRKGPADSQVSKRRRTGAEAAQSGDGSTTQAENEDSQLQLIDPALLALSAGHCAKEQSIPDEAPDNSIARIQFNDARPIHAQMDFLAHQTAADSRKAEPKASDATYRRHIHNYENFIVKWNERQQTIPEATQLALEEEGEQRLQAALGTLDPFPITADKAFFFVNMEKERGLGVSAIKQLTGYRGANVRQLQWSHVRFKKIPVLELGASQDGVAEVNSLTFWANCHNHNQNGNVEEVSLFRHRDPALCSVYALASYFFYYFHAYGCPRPVFAPDYERTNAESYGYREWFHLQLFYGHDKYKPLGYAGECAMNVKVYCADAAAKSTKLCLMVLPRPILLAHNSAYSKVFSACDIVSQKKTHATRVYMATSIRQNGAQESSVKAHGGWFAGSSFGSAYAKHTPVDAIVAAAGFSGKDPST</sequence>
<dbReference type="Proteomes" id="UP001234202">
    <property type="component" value="Unassembled WGS sequence"/>
</dbReference>
<gene>
    <name evidence="1" type="ORF">QFC24_005400</name>
</gene>
<evidence type="ECO:0000313" key="1">
    <source>
        <dbReference type="EMBL" id="KAJ9119917.1"/>
    </source>
</evidence>
<accession>A0ACC2X7P0</accession>
<dbReference type="EMBL" id="JASBWV010000022">
    <property type="protein sequence ID" value="KAJ9119917.1"/>
    <property type="molecule type" value="Genomic_DNA"/>
</dbReference>
<proteinExistence type="predicted"/>
<name>A0ACC2X7P0_9TREE</name>
<evidence type="ECO:0000313" key="2">
    <source>
        <dbReference type="Proteomes" id="UP001234202"/>
    </source>
</evidence>